<dbReference type="InterPro" id="IPR006531">
    <property type="entry name" value="Gp5/Vgr_OB"/>
</dbReference>
<organism evidence="7 8">
    <name type="scientific">Paludisphaera mucosa</name>
    <dbReference type="NCBI Taxonomy" id="3030827"/>
    <lineage>
        <taxon>Bacteria</taxon>
        <taxon>Pseudomonadati</taxon>
        <taxon>Planctomycetota</taxon>
        <taxon>Planctomycetia</taxon>
        <taxon>Isosphaerales</taxon>
        <taxon>Isosphaeraceae</taxon>
        <taxon>Paludisphaera</taxon>
    </lineage>
</organism>
<dbReference type="Pfam" id="PF05954">
    <property type="entry name" value="Phage_GPD"/>
    <property type="match status" value="1"/>
</dbReference>
<dbReference type="SUPFAM" id="SSF69349">
    <property type="entry name" value="Phage fibre proteins"/>
    <property type="match status" value="1"/>
</dbReference>
<protein>
    <submittedName>
        <fullName evidence="7">Type VI secretion system tip protein TssI/VgrG</fullName>
    </submittedName>
</protein>
<dbReference type="InterPro" id="IPR054030">
    <property type="entry name" value="Gp5_Vgr_C"/>
</dbReference>
<comment type="similarity">
    <text evidence="2">Belongs to the VgrG protein family.</text>
</comment>
<comment type="subcellular location">
    <subcellularLocation>
        <location evidence="1">Secreted</location>
    </subcellularLocation>
</comment>
<accession>A0ABT6FDZ2</accession>
<evidence type="ECO:0000256" key="2">
    <source>
        <dbReference type="ARBA" id="ARBA00005558"/>
    </source>
</evidence>
<keyword evidence="3" id="KW-0964">Secreted</keyword>
<dbReference type="PANTHER" id="PTHR32305:SF15">
    <property type="entry name" value="PROTEIN RHSA-RELATED"/>
    <property type="match status" value="1"/>
</dbReference>
<evidence type="ECO:0000313" key="8">
    <source>
        <dbReference type="Proteomes" id="UP001216907"/>
    </source>
</evidence>
<dbReference type="Gene3D" id="3.55.50.10">
    <property type="entry name" value="Baseplate protein-like domains"/>
    <property type="match status" value="1"/>
</dbReference>
<feature type="domain" description="Gp5/Type VI secretion system Vgr protein OB-fold" evidence="5">
    <location>
        <begin position="414"/>
        <end position="481"/>
    </location>
</feature>
<dbReference type="NCBIfam" id="TIGR03361">
    <property type="entry name" value="VI_Rhs_Vgr"/>
    <property type="match status" value="1"/>
</dbReference>
<dbReference type="SUPFAM" id="SSF69279">
    <property type="entry name" value="Phage tail proteins"/>
    <property type="match status" value="2"/>
</dbReference>
<dbReference type="InterPro" id="IPR006533">
    <property type="entry name" value="T6SS_Vgr_RhsGE"/>
</dbReference>
<feature type="compositionally biased region" description="Basic and acidic residues" evidence="4">
    <location>
        <begin position="699"/>
        <end position="719"/>
    </location>
</feature>
<evidence type="ECO:0000256" key="3">
    <source>
        <dbReference type="ARBA" id="ARBA00022525"/>
    </source>
</evidence>
<feature type="domain" description="Gp5/Type VI secretion system Vgr C-terminal trimerisation" evidence="6">
    <location>
        <begin position="579"/>
        <end position="641"/>
    </location>
</feature>
<dbReference type="Proteomes" id="UP001216907">
    <property type="component" value="Unassembled WGS sequence"/>
</dbReference>
<name>A0ABT6FDZ2_9BACT</name>
<evidence type="ECO:0000259" key="5">
    <source>
        <dbReference type="Pfam" id="PF04717"/>
    </source>
</evidence>
<feature type="region of interest" description="Disordered" evidence="4">
    <location>
        <begin position="691"/>
        <end position="725"/>
    </location>
</feature>
<proteinExistence type="inferred from homology"/>
<dbReference type="InterPro" id="IPR050708">
    <property type="entry name" value="T6SS_VgrG/RHS"/>
</dbReference>
<dbReference type="Gene3D" id="4.10.220.110">
    <property type="match status" value="1"/>
</dbReference>
<dbReference type="InterPro" id="IPR037026">
    <property type="entry name" value="Vgr_OB-fold_dom_sf"/>
</dbReference>
<evidence type="ECO:0000256" key="1">
    <source>
        <dbReference type="ARBA" id="ARBA00004613"/>
    </source>
</evidence>
<dbReference type="Pfam" id="PF22178">
    <property type="entry name" value="Gp5_trimer_C"/>
    <property type="match status" value="2"/>
</dbReference>
<dbReference type="EMBL" id="JARRAG010000002">
    <property type="protein sequence ID" value="MDG3005796.1"/>
    <property type="molecule type" value="Genomic_DNA"/>
</dbReference>
<evidence type="ECO:0000259" key="6">
    <source>
        <dbReference type="Pfam" id="PF22178"/>
    </source>
</evidence>
<dbReference type="Gene3D" id="2.40.50.230">
    <property type="entry name" value="Gp5 N-terminal domain"/>
    <property type="match status" value="1"/>
</dbReference>
<dbReference type="InterPro" id="IPR017847">
    <property type="entry name" value="T6SS_RhsGE_Vgr_subset"/>
</dbReference>
<feature type="domain" description="Gp5/Type VI secretion system Vgr C-terminal trimerisation" evidence="6">
    <location>
        <begin position="505"/>
        <end position="563"/>
    </location>
</feature>
<dbReference type="PANTHER" id="PTHR32305">
    <property type="match status" value="1"/>
</dbReference>
<dbReference type="RefSeq" id="WP_277862126.1">
    <property type="nucleotide sequence ID" value="NZ_JARRAG010000002.1"/>
</dbReference>
<dbReference type="NCBIfam" id="TIGR01646">
    <property type="entry name" value="vgr_GE"/>
    <property type="match status" value="1"/>
</dbReference>
<evidence type="ECO:0000256" key="4">
    <source>
        <dbReference type="SAM" id="MobiDB-lite"/>
    </source>
</evidence>
<sequence length="725" mass="80364">MPGYSQAQRAFSITTPLGPDRLFLVGLRGSEAISQLFHFELDLIAENAENVAFDQLLGKNVAIRMKAPGGKTRHIHGICSRFSQGGRDATFTSYGMEVVPEAWFLTRRTQSRIFQHLTIPEILKKVLAGLSVKFEIQGVFDPRDYCVQYRETDFAFASRLMEEEGIYYYFTHDEAGHKMVVANAPASHVQVPFGSTVEYMAVEGTGVEEDRLTSLEKAQELRSMKVVLWDHCFELPHKHLEAEKLIQETVQVGKVGHKLRLGEPDRLELYDWPGGYAQRHDGVEKGGGEQPSDVQKIYQDNKRTTEIRMQAEAAAAVELSGAGHFRQFTAGHGFTLKEHFNADGPYILTSVVHEARTTSDYRSGEFGETVYQNTFTCIPAGLPFRPRRTTPRPIVPGTQTAVVVGPKGEEVFVDKYGRVKVQFHWDREGKSDANSSCWIRVAQSTAGKQWGGHFWPRVGQEVVVDYLEGDVDQPIIVGSVYNPDQMPSYRLADSNDKGRKGKLISGLKSNSSLGGSGHNEFRFYDEKEKEQIFIHAQRDMETRVRKDRIELVQGSHHSIIGGENPPYGGGGDLTEEIGRDHDAHVKGRRVEHVDRDAELYVGGKQDILVRDARTENVGGDQQLIVGGDRQEKIGKSHITQAAQEIHLKAGMKVVIEAGIELTIKAGGGFVKIDASGVTIQGMMVKINCGGAADSAKSANPKELKKPAPKKPKEADDSQTGHKSSQ</sequence>
<dbReference type="SUPFAM" id="SSF69255">
    <property type="entry name" value="gp5 N-terminal domain-like"/>
    <property type="match status" value="1"/>
</dbReference>
<evidence type="ECO:0000313" key="7">
    <source>
        <dbReference type="EMBL" id="MDG3005796.1"/>
    </source>
</evidence>
<reference evidence="7 8" key="1">
    <citation type="submission" date="2023-03" db="EMBL/GenBank/DDBJ databases">
        <title>Paludisphaera mucosa sp. nov. a novel planctomycete from northern fen.</title>
        <authorList>
            <person name="Ivanova A."/>
        </authorList>
    </citation>
    <scope>NUCLEOTIDE SEQUENCE [LARGE SCALE GENOMIC DNA]</scope>
    <source>
        <strain evidence="7 8">Pla2</strain>
    </source>
</reference>
<dbReference type="Gene3D" id="2.30.110.50">
    <property type="match status" value="1"/>
</dbReference>
<keyword evidence="8" id="KW-1185">Reference proteome</keyword>
<dbReference type="Pfam" id="PF04717">
    <property type="entry name" value="Phage_base_V"/>
    <property type="match status" value="1"/>
</dbReference>
<gene>
    <name evidence="7" type="primary">tssI</name>
    <name evidence="7" type="ORF">PZE19_18570</name>
</gene>
<comment type="caution">
    <text evidence="7">The sequence shown here is derived from an EMBL/GenBank/DDBJ whole genome shotgun (WGS) entry which is preliminary data.</text>
</comment>